<dbReference type="Gene3D" id="1.20.1080.10">
    <property type="entry name" value="Glycerol uptake facilitator protein"/>
    <property type="match status" value="1"/>
</dbReference>
<reference evidence="9" key="1">
    <citation type="submission" date="2022-01" db="EMBL/GenBank/DDBJ databases">
        <title>Collection of gut derived symbiotic bacterial strains cultured from healthy donors.</title>
        <authorList>
            <person name="Lin H."/>
            <person name="Kohout C."/>
            <person name="Waligurski E."/>
            <person name="Pamer E.G."/>
        </authorList>
    </citation>
    <scope>NUCLEOTIDE SEQUENCE</scope>
    <source>
        <strain evidence="9">DFI.7.46</strain>
    </source>
</reference>
<keyword evidence="4 7" id="KW-0812">Transmembrane</keyword>
<dbReference type="InterPro" id="IPR023271">
    <property type="entry name" value="Aquaporin-like"/>
</dbReference>
<evidence type="ECO:0000256" key="3">
    <source>
        <dbReference type="ARBA" id="ARBA00022448"/>
    </source>
</evidence>
<feature type="transmembrane region" description="Helical" evidence="8">
    <location>
        <begin position="246"/>
        <end position="272"/>
    </location>
</feature>
<feature type="transmembrane region" description="Helical" evidence="8">
    <location>
        <begin position="27"/>
        <end position="47"/>
    </location>
</feature>
<dbReference type="Pfam" id="PF00230">
    <property type="entry name" value="MIP"/>
    <property type="match status" value="2"/>
</dbReference>
<dbReference type="InterPro" id="IPR050363">
    <property type="entry name" value="MIP/Aquaporin"/>
</dbReference>
<evidence type="ECO:0000256" key="7">
    <source>
        <dbReference type="RuleBase" id="RU000477"/>
    </source>
</evidence>
<gene>
    <name evidence="9" type="ORF">L0M99_05355</name>
</gene>
<dbReference type="EMBL" id="JAKNHJ010000008">
    <property type="protein sequence ID" value="MCG4617917.1"/>
    <property type="molecule type" value="Genomic_DNA"/>
</dbReference>
<feature type="transmembrane region" description="Helical" evidence="8">
    <location>
        <begin position="54"/>
        <end position="75"/>
    </location>
</feature>
<evidence type="ECO:0000313" key="10">
    <source>
        <dbReference type="Proteomes" id="UP001200537"/>
    </source>
</evidence>
<comment type="caution">
    <text evidence="9">The sequence shown here is derived from an EMBL/GenBank/DDBJ whole genome shotgun (WGS) entry which is preliminary data.</text>
</comment>
<keyword evidence="6 8" id="KW-0472">Membrane</keyword>
<proteinExistence type="inferred from homology"/>
<feature type="transmembrane region" description="Helical" evidence="8">
    <location>
        <begin position="167"/>
        <end position="187"/>
    </location>
</feature>
<protein>
    <submittedName>
        <fullName evidence="9">Aquaporin family protein</fullName>
    </submittedName>
</protein>
<comment type="subcellular location">
    <subcellularLocation>
        <location evidence="1">Membrane</location>
        <topology evidence="1">Multi-pass membrane protein</topology>
    </subcellularLocation>
</comment>
<evidence type="ECO:0000256" key="4">
    <source>
        <dbReference type="ARBA" id="ARBA00022692"/>
    </source>
</evidence>
<dbReference type="Proteomes" id="UP001200537">
    <property type="component" value="Unassembled WGS sequence"/>
</dbReference>
<evidence type="ECO:0000256" key="6">
    <source>
        <dbReference type="ARBA" id="ARBA00023136"/>
    </source>
</evidence>
<dbReference type="GO" id="GO:0015254">
    <property type="term" value="F:glycerol channel activity"/>
    <property type="evidence" value="ECO:0007669"/>
    <property type="project" value="TreeGrafter"/>
</dbReference>
<evidence type="ECO:0000313" key="9">
    <source>
        <dbReference type="EMBL" id="MCG4617917.1"/>
    </source>
</evidence>
<dbReference type="GO" id="GO:0005886">
    <property type="term" value="C:plasma membrane"/>
    <property type="evidence" value="ECO:0007669"/>
    <property type="project" value="TreeGrafter"/>
</dbReference>
<evidence type="ECO:0000256" key="2">
    <source>
        <dbReference type="ARBA" id="ARBA00006175"/>
    </source>
</evidence>
<comment type="similarity">
    <text evidence="2 7">Belongs to the MIP/aquaporin (TC 1.A.8) family.</text>
</comment>
<evidence type="ECO:0000256" key="5">
    <source>
        <dbReference type="ARBA" id="ARBA00022989"/>
    </source>
</evidence>
<dbReference type="PANTHER" id="PTHR43829:SF9">
    <property type="entry name" value="AQUAPORIN-9"/>
    <property type="match status" value="1"/>
</dbReference>
<dbReference type="InterPro" id="IPR000425">
    <property type="entry name" value="MIP"/>
</dbReference>
<keyword evidence="5 8" id="KW-1133">Transmembrane helix</keyword>
<dbReference type="PANTHER" id="PTHR43829">
    <property type="entry name" value="AQUAPORIN OR AQUAGLYCEROPORIN RELATED"/>
    <property type="match status" value="1"/>
</dbReference>
<accession>A0AAJ1EVC9</accession>
<organism evidence="9 10">
    <name type="scientific">Varibaculum cambriense</name>
    <dbReference type="NCBI Taxonomy" id="184870"/>
    <lineage>
        <taxon>Bacteria</taxon>
        <taxon>Bacillati</taxon>
        <taxon>Actinomycetota</taxon>
        <taxon>Actinomycetes</taxon>
        <taxon>Actinomycetales</taxon>
        <taxon>Actinomycetaceae</taxon>
        <taxon>Varibaculum</taxon>
    </lineage>
</organism>
<feature type="transmembrane region" description="Helical" evidence="8">
    <location>
        <begin position="120"/>
        <end position="140"/>
    </location>
</feature>
<keyword evidence="3 7" id="KW-0813">Transport</keyword>
<sequence>MFATLNDLLVPMATATPGSGEIFASEFFGTAILLMFGVGTCCTNNLLKSKGHGGGWLMINFGWGLAVYMGVYAAYKTGGHLNPAVTIMRAVWHGLDSKVTLNGPSIADGGIPVTGTNVCIYIVAQLLGAMVGALIAYLAYKKHFDLQMEDPRPKLWCFSTAPEVRSYGWNTLTEIIGTFGLLTFVMVSGGTPTQVGPLAVALCIVVIGIGLGGPTGYAINQVRDLGPRIMFSILPMKGGKPDADWAYSWVPIVGPTIGAIITPLIVVGVGMAA</sequence>
<dbReference type="PRINTS" id="PR00783">
    <property type="entry name" value="MINTRINSICP"/>
</dbReference>
<dbReference type="SUPFAM" id="SSF81338">
    <property type="entry name" value="Aquaporin-like"/>
    <property type="match status" value="1"/>
</dbReference>
<name>A0AAJ1EVC9_9ACTO</name>
<dbReference type="RefSeq" id="WP_024060062.1">
    <property type="nucleotide sequence ID" value="NZ_CBCTPO010000014.1"/>
</dbReference>
<dbReference type="AlphaFoldDB" id="A0AAJ1EVC9"/>
<evidence type="ECO:0000256" key="8">
    <source>
        <dbReference type="SAM" id="Phobius"/>
    </source>
</evidence>
<evidence type="ECO:0000256" key="1">
    <source>
        <dbReference type="ARBA" id="ARBA00004141"/>
    </source>
</evidence>
<feature type="transmembrane region" description="Helical" evidence="8">
    <location>
        <begin position="199"/>
        <end position="220"/>
    </location>
</feature>